<dbReference type="PANTHER" id="PTHR43364:SF1">
    <property type="entry name" value="OXIDOREDUCTASE YDHF"/>
    <property type="match status" value="1"/>
</dbReference>
<dbReference type="Proteomes" id="UP000188219">
    <property type="component" value="Chromosome"/>
</dbReference>
<dbReference type="SUPFAM" id="SSF51430">
    <property type="entry name" value="NAD(P)-linked oxidoreductase"/>
    <property type="match status" value="1"/>
</dbReference>
<dbReference type="GO" id="GO:0005829">
    <property type="term" value="C:cytosol"/>
    <property type="evidence" value="ECO:0007669"/>
    <property type="project" value="TreeGrafter"/>
</dbReference>
<dbReference type="PANTHER" id="PTHR43364">
    <property type="entry name" value="NADH-SPECIFIC METHYLGLYOXAL REDUCTASE-RELATED"/>
    <property type="match status" value="1"/>
</dbReference>
<dbReference type="OrthoDB" id="9768793at2"/>
<dbReference type="eggNOG" id="COG4989">
    <property type="taxonomic scope" value="Bacteria"/>
</dbReference>
<dbReference type="Pfam" id="PF00248">
    <property type="entry name" value="Aldo_ket_red"/>
    <property type="match status" value="1"/>
</dbReference>
<dbReference type="InterPro" id="IPR018170">
    <property type="entry name" value="Aldo/ket_reductase_CS"/>
</dbReference>
<dbReference type="GO" id="GO:0016491">
    <property type="term" value="F:oxidoreductase activity"/>
    <property type="evidence" value="ECO:0007669"/>
    <property type="project" value="InterPro"/>
</dbReference>
<organism evidence="2 3">
    <name type="scientific">Microbulbifer agarilyticus</name>
    <dbReference type="NCBI Taxonomy" id="260552"/>
    <lineage>
        <taxon>Bacteria</taxon>
        <taxon>Pseudomonadati</taxon>
        <taxon>Pseudomonadota</taxon>
        <taxon>Gammaproteobacteria</taxon>
        <taxon>Cellvibrionales</taxon>
        <taxon>Microbulbiferaceae</taxon>
        <taxon>Microbulbifer</taxon>
    </lineage>
</organism>
<sequence>MQRVSSSLAPEFSLSRIAFGLWRLTDWGYSPAERVSLFERMLDLGVTTFDLADIYGDYRCEQFFGEALRLKPQLRERIELVSKCSIRLAGEASGARINHYDTGAAHVRMAVETSLRDMGVEQMDLLLLHRPDPLMDADALAKVLETLVQEGKVKQLGVSNFLPHQFDLLQSRLSSPLVANQIEASLLHSVAMFDGQLDHCQQHRVIPMAWSPFAGGRLFSGTDEDAVRVQQELKHLSAARGLNAEDGPMQLALAWLLKHPSNMIPVLGSGNPQRLEAALSALELELDREEWFELLRAGRGRDVD</sequence>
<gene>
    <name evidence="2" type="ORF">Mag101_15020</name>
</gene>
<dbReference type="EMBL" id="CP019650">
    <property type="protein sequence ID" value="AQQ69611.1"/>
    <property type="molecule type" value="Genomic_DNA"/>
</dbReference>
<keyword evidence="3" id="KW-1185">Reference proteome</keyword>
<dbReference type="KEGG" id="maga:Mag101_15020"/>
<proteinExistence type="predicted"/>
<dbReference type="InterPro" id="IPR023210">
    <property type="entry name" value="NADP_OxRdtase_dom"/>
</dbReference>
<accession>A0A1Q2MA88</accession>
<dbReference type="PRINTS" id="PR00069">
    <property type="entry name" value="ALDKETRDTASE"/>
</dbReference>
<dbReference type="InterPro" id="IPR020471">
    <property type="entry name" value="AKR"/>
</dbReference>
<dbReference type="AlphaFoldDB" id="A0A1Q2MA88"/>
<dbReference type="PROSITE" id="PS00062">
    <property type="entry name" value="ALDOKETO_REDUCTASE_2"/>
    <property type="match status" value="1"/>
</dbReference>
<dbReference type="InterPro" id="IPR050523">
    <property type="entry name" value="AKR_Detox_Biosynth"/>
</dbReference>
<dbReference type="CDD" id="cd19092">
    <property type="entry name" value="AKR_BsYcsN_EcYdhF-like"/>
    <property type="match status" value="1"/>
</dbReference>
<dbReference type="RefSeq" id="WP_077408366.1">
    <property type="nucleotide sequence ID" value="NZ_CP019650.1"/>
</dbReference>
<dbReference type="InterPro" id="IPR036812">
    <property type="entry name" value="NAD(P)_OxRdtase_dom_sf"/>
</dbReference>
<reference evidence="2" key="1">
    <citation type="submission" date="2017-02" db="EMBL/GenBank/DDBJ databases">
        <title>Genome of Microbulbifer agarilyticus GP101.</title>
        <authorList>
            <person name="Jung J."/>
            <person name="Bae S.S."/>
            <person name="Baek K."/>
        </authorList>
    </citation>
    <scope>NUCLEOTIDE SEQUENCE [LARGE SCALE GENOMIC DNA]</scope>
    <source>
        <strain evidence="2">GP101</strain>
    </source>
</reference>
<evidence type="ECO:0000259" key="1">
    <source>
        <dbReference type="Pfam" id="PF00248"/>
    </source>
</evidence>
<protein>
    <recommendedName>
        <fullName evidence="1">NADP-dependent oxidoreductase domain-containing protein</fullName>
    </recommendedName>
</protein>
<evidence type="ECO:0000313" key="3">
    <source>
        <dbReference type="Proteomes" id="UP000188219"/>
    </source>
</evidence>
<feature type="domain" description="NADP-dependent oxidoreductase" evidence="1">
    <location>
        <begin position="16"/>
        <end position="292"/>
    </location>
</feature>
<evidence type="ECO:0000313" key="2">
    <source>
        <dbReference type="EMBL" id="AQQ69611.1"/>
    </source>
</evidence>
<dbReference type="STRING" id="260552.Mag101_15020"/>
<name>A0A1Q2MA88_9GAMM</name>
<dbReference type="Gene3D" id="3.20.20.100">
    <property type="entry name" value="NADP-dependent oxidoreductase domain"/>
    <property type="match status" value="1"/>
</dbReference>